<dbReference type="SUPFAM" id="SSF56925">
    <property type="entry name" value="OMPA-like"/>
    <property type="match status" value="1"/>
</dbReference>
<gene>
    <name evidence="2" type="ORF">B0O44_10484</name>
</gene>
<evidence type="ECO:0000313" key="2">
    <source>
        <dbReference type="EMBL" id="PYF73914.1"/>
    </source>
</evidence>
<dbReference type="Proteomes" id="UP000248198">
    <property type="component" value="Unassembled WGS sequence"/>
</dbReference>
<keyword evidence="1" id="KW-0732">Signal</keyword>
<sequence>MKKLFLLTAIAGVFAFSSVSAQSKKDPAMNGAKLSVGAEFALPMGDLKDVSKLGFGGSLVYIAPIADDLKFTASAGYINFSGKDFTFMGQQLPKVNFATIPVKAGLRYYFVENFYGAAELGAAFGTKGRGTAFAYSPGIGMEFPVADKSSVDLGVRYEGWSKNGTSSFIGIRAAFNFGL</sequence>
<dbReference type="EMBL" id="QKLU01000004">
    <property type="protein sequence ID" value="PYF73914.1"/>
    <property type="molecule type" value="Genomic_DNA"/>
</dbReference>
<protein>
    <submittedName>
        <fullName evidence="2">OprF-like membrane protein</fullName>
    </submittedName>
</protein>
<evidence type="ECO:0000256" key="1">
    <source>
        <dbReference type="SAM" id="SignalP"/>
    </source>
</evidence>
<dbReference type="OrthoDB" id="668980at2"/>
<name>A0A318UC13_9SPHI</name>
<dbReference type="Gene3D" id="2.40.160.20">
    <property type="match status" value="1"/>
</dbReference>
<reference evidence="2 3" key="1">
    <citation type="submission" date="2018-06" db="EMBL/GenBank/DDBJ databases">
        <title>Genomic Encyclopedia of Archaeal and Bacterial Type Strains, Phase II (KMG-II): from individual species to whole genera.</title>
        <authorList>
            <person name="Goeker M."/>
        </authorList>
    </citation>
    <scope>NUCLEOTIDE SEQUENCE [LARGE SCALE GENOMIC DNA]</scope>
    <source>
        <strain evidence="2 3">DSM 27372</strain>
    </source>
</reference>
<evidence type="ECO:0000313" key="3">
    <source>
        <dbReference type="Proteomes" id="UP000248198"/>
    </source>
</evidence>
<feature type="chain" id="PRO_5016445997" evidence="1">
    <location>
        <begin position="22"/>
        <end position="179"/>
    </location>
</feature>
<dbReference type="RefSeq" id="WP_110830640.1">
    <property type="nucleotide sequence ID" value="NZ_QKLU01000004.1"/>
</dbReference>
<accession>A0A318UC13</accession>
<dbReference type="AlphaFoldDB" id="A0A318UC13"/>
<keyword evidence="3" id="KW-1185">Reference proteome</keyword>
<dbReference type="InterPro" id="IPR011250">
    <property type="entry name" value="OMP/PagP_B-barrel"/>
</dbReference>
<feature type="signal peptide" evidence="1">
    <location>
        <begin position="1"/>
        <end position="21"/>
    </location>
</feature>
<proteinExistence type="predicted"/>
<comment type="caution">
    <text evidence="2">The sequence shown here is derived from an EMBL/GenBank/DDBJ whole genome shotgun (WGS) entry which is preliminary data.</text>
</comment>
<organism evidence="2 3">
    <name type="scientific">Pedobacter nutrimenti</name>
    <dbReference type="NCBI Taxonomy" id="1241337"/>
    <lineage>
        <taxon>Bacteria</taxon>
        <taxon>Pseudomonadati</taxon>
        <taxon>Bacteroidota</taxon>
        <taxon>Sphingobacteriia</taxon>
        <taxon>Sphingobacteriales</taxon>
        <taxon>Sphingobacteriaceae</taxon>
        <taxon>Pedobacter</taxon>
    </lineage>
</organism>